<dbReference type="PANTHER" id="PTHR34606:SF15">
    <property type="entry name" value="BON DOMAIN-CONTAINING PROTEIN"/>
    <property type="match status" value="1"/>
</dbReference>
<gene>
    <name evidence="2" type="ORF">NH14_020230</name>
</gene>
<dbReference type="EMBL" id="JTDB02000005">
    <property type="protein sequence ID" value="NLP63455.1"/>
    <property type="molecule type" value="Genomic_DNA"/>
</dbReference>
<dbReference type="Proteomes" id="UP000030460">
    <property type="component" value="Unassembled WGS sequence"/>
</dbReference>
<dbReference type="PROSITE" id="PS50914">
    <property type="entry name" value="BON"/>
    <property type="match status" value="1"/>
</dbReference>
<dbReference type="InterPro" id="IPR007055">
    <property type="entry name" value="BON_dom"/>
</dbReference>
<sequence length="97" mass="10243">MASQSVAVSDAPATTYMKATKAEKSANRALRKVVMRQLSRTRGLDVDGINVTAIDGVVTLLGTVPDIIQIDLAVDVARDVAGVREVHNGLTLQVNGK</sequence>
<protein>
    <submittedName>
        <fullName evidence="2">BON domain-containing protein</fullName>
    </submittedName>
</protein>
<dbReference type="Pfam" id="PF04972">
    <property type="entry name" value="BON"/>
    <property type="match status" value="1"/>
</dbReference>
<comment type="caution">
    <text evidence="2">The sequence shown here is derived from an EMBL/GenBank/DDBJ whole genome shotgun (WGS) entry which is preliminary data.</text>
</comment>
<keyword evidence="3" id="KW-1185">Reference proteome</keyword>
<evidence type="ECO:0000313" key="3">
    <source>
        <dbReference type="Proteomes" id="UP000030460"/>
    </source>
</evidence>
<name>A0A8T6ZFK3_9BURK</name>
<reference evidence="2" key="2">
    <citation type="submission" date="2020-04" db="EMBL/GenBank/DDBJ databases">
        <authorList>
            <person name="Alexandrino P."/>
            <person name="Mendonca T."/>
            <person name="Guaman L."/>
            <person name="Cherix J."/>
            <person name="Lozano-Sakalauskas G."/>
            <person name="Fujita A."/>
            <person name="Filho E.R."/>
            <person name="Long P."/>
            <person name="Padilla G."/>
            <person name="Taciro M.K."/>
            <person name="Gomez J.G."/>
            <person name="Silva L.F."/>
            <person name="Torres M."/>
        </authorList>
    </citation>
    <scope>NUCLEOTIDE SEQUENCE</scope>
    <source>
        <strain evidence="2">LMG 19450</strain>
    </source>
</reference>
<dbReference type="Gene3D" id="3.30.1340.30">
    <property type="match status" value="1"/>
</dbReference>
<proteinExistence type="predicted"/>
<dbReference type="AlphaFoldDB" id="A0A8T6ZFK3"/>
<reference evidence="2" key="1">
    <citation type="journal article" date="2015" name="Genome Announc.">
        <title>Draft Genome Sequence of the Polyhydroxyalkanoate-Producing Bacterium Burkholderia sacchari LMG 19450 Isolated from Brazilian Sugarcane Plantation Soil.</title>
        <authorList>
            <person name="Alexandrino P.M."/>
            <person name="Mendonca T.T."/>
            <person name="Guaman Bautista L.P."/>
            <person name="Cherix J."/>
            <person name="Lozano-Sakalauskas G.C."/>
            <person name="Fujita A."/>
            <person name="Ramos Filho E."/>
            <person name="Long P."/>
            <person name="Padilla G."/>
            <person name="Taciro M.K."/>
            <person name="Gomez J.G."/>
            <person name="Silva L.F."/>
        </authorList>
    </citation>
    <scope>NUCLEOTIDE SEQUENCE</scope>
    <source>
        <strain evidence="2">LMG 19450</strain>
    </source>
</reference>
<dbReference type="InterPro" id="IPR051686">
    <property type="entry name" value="Lipoprotein_DolP"/>
</dbReference>
<evidence type="ECO:0000259" key="1">
    <source>
        <dbReference type="PROSITE" id="PS50914"/>
    </source>
</evidence>
<feature type="domain" description="BON" evidence="1">
    <location>
        <begin position="26"/>
        <end position="94"/>
    </location>
</feature>
<accession>A0A8T6ZFK3</accession>
<dbReference type="OrthoDB" id="9097146at2"/>
<organism evidence="2 3">
    <name type="scientific">Paraburkholderia sacchari</name>
    <dbReference type="NCBI Taxonomy" id="159450"/>
    <lineage>
        <taxon>Bacteria</taxon>
        <taxon>Pseudomonadati</taxon>
        <taxon>Pseudomonadota</taxon>
        <taxon>Betaproteobacteria</taxon>
        <taxon>Burkholderiales</taxon>
        <taxon>Burkholderiaceae</taxon>
        <taxon>Paraburkholderia</taxon>
    </lineage>
</organism>
<evidence type="ECO:0000313" key="2">
    <source>
        <dbReference type="EMBL" id="NLP63455.1"/>
    </source>
</evidence>
<dbReference type="PANTHER" id="PTHR34606">
    <property type="entry name" value="BON DOMAIN-CONTAINING PROTEIN"/>
    <property type="match status" value="1"/>
</dbReference>